<sequence length="80" mass="8653">MSYSIPSFPSSSRTSLSIKRTGTSQGENEVATTDSAAETRCVNVAVILLQLRPATLAYASHVNSMCSELNLMRSNQNDEL</sequence>
<evidence type="ECO:0000313" key="2">
    <source>
        <dbReference type="EMBL" id="KAK7332673.1"/>
    </source>
</evidence>
<dbReference type="EMBL" id="JAYMYR010000011">
    <property type="protein sequence ID" value="KAK7332673.1"/>
    <property type="molecule type" value="Genomic_DNA"/>
</dbReference>
<evidence type="ECO:0000256" key="1">
    <source>
        <dbReference type="SAM" id="MobiDB-lite"/>
    </source>
</evidence>
<proteinExistence type="predicted"/>
<gene>
    <name evidence="2" type="ORF">VNO80_29428</name>
</gene>
<name>A0AAN9QIH1_PHACN</name>
<keyword evidence="3" id="KW-1185">Reference proteome</keyword>
<organism evidence="2 3">
    <name type="scientific">Phaseolus coccineus</name>
    <name type="common">Scarlet runner bean</name>
    <name type="synonym">Phaseolus multiflorus</name>
    <dbReference type="NCBI Taxonomy" id="3886"/>
    <lineage>
        <taxon>Eukaryota</taxon>
        <taxon>Viridiplantae</taxon>
        <taxon>Streptophyta</taxon>
        <taxon>Embryophyta</taxon>
        <taxon>Tracheophyta</taxon>
        <taxon>Spermatophyta</taxon>
        <taxon>Magnoliopsida</taxon>
        <taxon>eudicotyledons</taxon>
        <taxon>Gunneridae</taxon>
        <taxon>Pentapetalae</taxon>
        <taxon>rosids</taxon>
        <taxon>fabids</taxon>
        <taxon>Fabales</taxon>
        <taxon>Fabaceae</taxon>
        <taxon>Papilionoideae</taxon>
        <taxon>50 kb inversion clade</taxon>
        <taxon>NPAAA clade</taxon>
        <taxon>indigoferoid/millettioid clade</taxon>
        <taxon>Phaseoleae</taxon>
        <taxon>Phaseolus</taxon>
    </lineage>
</organism>
<dbReference type="Proteomes" id="UP001374584">
    <property type="component" value="Unassembled WGS sequence"/>
</dbReference>
<reference evidence="2 3" key="1">
    <citation type="submission" date="2024-01" db="EMBL/GenBank/DDBJ databases">
        <title>The genomes of 5 underutilized Papilionoideae crops provide insights into root nodulation and disease resistanc.</title>
        <authorList>
            <person name="Jiang F."/>
        </authorList>
    </citation>
    <scope>NUCLEOTIDE SEQUENCE [LARGE SCALE GENOMIC DNA]</scope>
    <source>
        <strain evidence="2">JINMINGXINNONG_FW02</strain>
        <tissue evidence="2">Leaves</tissue>
    </source>
</reference>
<comment type="caution">
    <text evidence="2">The sequence shown here is derived from an EMBL/GenBank/DDBJ whole genome shotgun (WGS) entry which is preliminary data.</text>
</comment>
<accession>A0AAN9QIH1</accession>
<protein>
    <submittedName>
        <fullName evidence="2">Uncharacterized protein</fullName>
    </submittedName>
</protein>
<feature type="compositionally biased region" description="Polar residues" evidence="1">
    <location>
        <begin position="18"/>
        <end position="32"/>
    </location>
</feature>
<dbReference type="AlphaFoldDB" id="A0AAN9QIH1"/>
<feature type="compositionally biased region" description="Low complexity" evidence="1">
    <location>
        <begin position="1"/>
        <end position="17"/>
    </location>
</feature>
<evidence type="ECO:0000313" key="3">
    <source>
        <dbReference type="Proteomes" id="UP001374584"/>
    </source>
</evidence>
<feature type="region of interest" description="Disordered" evidence="1">
    <location>
        <begin position="1"/>
        <end position="32"/>
    </location>
</feature>